<dbReference type="GO" id="GO:0016853">
    <property type="term" value="F:isomerase activity"/>
    <property type="evidence" value="ECO:0007669"/>
    <property type="project" value="UniProtKB-KW"/>
</dbReference>
<organism evidence="4 5">
    <name type="scientific">Pusillimonas minor</name>
    <dbReference type="NCBI Taxonomy" id="2697024"/>
    <lineage>
        <taxon>Bacteria</taxon>
        <taxon>Pseudomonadati</taxon>
        <taxon>Pseudomonadota</taxon>
        <taxon>Betaproteobacteria</taxon>
        <taxon>Burkholderiales</taxon>
        <taxon>Alcaligenaceae</taxon>
        <taxon>Pusillimonas</taxon>
    </lineage>
</organism>
<sequence>MSGVNVIRRVLSGLPVVLALMGLAAMAGAQTQPNGGQGVGQAPSVSSNRLQETPVQPTASGSSAAGPAAVKAPTEVVAALGQPSLQGQKRFRWFAFSVYDIRLWLSPGATPDALFNAPFALELDYARSLKGEAIAQRSIEEMSNLDTISPDEQADWLALMTRAFPDVAEGDRLTGVWRPGGTVEFFFNGKQTASVENARFGRLFFGIWLSEKTSEPAMRSALLGQL</sequence>
<dbReference type="Proteomes" id="UP000545386">
    <property type="component" value="Unassembled WGS sequence"/>
</dbReference>
<dbReference type="AlphaFoldDB" id="A0A842HSV9"/>
<feature type="compositionally biased region" description="Low complexity" evidence="1">
    <location>
        <begin position="57"/>
        <end position="67"/>
    </location>
</feature>
<keyword evidence="5" id="KW-1185">Reference proteome</keyword>
<comment type="caution">
    <text evidence="4">The sequence shown here is derived from an EMBL/GenBank/DDBJ whole genome shotgun (WGS) entry which is preliminary data.</text>
</comment>
<evidence type="ECO:0000256" key="1">
    <source>
        <dbReference type="SAM" id="MobiDB-lite"/>
    </source>
</evidence>
<accession>A0A842HSV9</accession>
<evidence type="ECO:0000259" key="3">
    <source>
        <dbReference type="Pfam" id="PF16036"/>
    </source>
</evidence>
<dbReference type="InterPro" id="IPR016087">
    <property type="entry name" value="Chalcone_isomerase"/>
</dbReference>
<reference evidence="4 5" key="1">
    <citation type="submission" date="2020-08" db="EMBL/GenBank/DDBJ databases">
        <title>Paraeoetvoesia sp. YC-7-48 draft genome sequence.</title>
        <authorList>
            <person name="Yao L."/>
        </authorList>
    </citation>
    <scope>NUCLEOTIDE SEQUENCE [LARGE SCALE GENOMIC DNA]</scope>
    <source>
        <strain evidence="5">YC-7-48</strain>
    </source>
</reference>
<proteinExistence type="predicted"/>
<dbReference type="EMBL" id="JACJUU010000005">
    <property type="protein sequence ID" value="MBC2769905.1"/>
    <property type="molecule type" value="Genomic_DNA"/>
</dbReference>
<feature type="chain" id="PRO_5032409793" evidence="2">
    <location>
        <begin position="30"/>
        <end position="226"/>
    </location>
</feature>
<keyword evidence="4" id="KW-0413">Isomerase</keyword>
<feature type="domain" description="Chalcone isomerase" evidence="3">
    <location>
        <begin position="93"/>
        <end position="224"/>
    </location>
</feature>
<feature type="compositionally biased region" description="Polar residues" evidence="1">
    <location>
        <begin position="43"/>
        <end position="56"/>
    </location>
</feature>
<dbReference type="InterPro" id="IPR016088">
    <property type="entry name" value="Chalcone_isomerase_3-sand"/>
</dbReference>
<dbReference type="Pfam" id="PF16036">
    <property type="entry name" value="Chalcone_3"/>
    <property type="match status" value="1"/>
</dbReference>
<dbReference type="RefSeq" id="WP_185779620.1">
    <property type="nucleotide sequence ID" value="NZ_JACJUU010000005.1"/>
</dbReference>
<protein>
    <submittedName>
        <fullName evidence="4">Chalcone isomerase family protein</fullName>
    </submittedName>
</protein>
<feature type="signal peptide" evidence="2">
    <location>
        <begin position="1"/>
        <end position="29"/>
    </location>
</feature>
<evidence type="ECO:0000256" key="2">
    <source>
        <dbReference type="SAM" id="SignalP"/>
    </source>
</evidence>
<evidence type="ECO:0000313" key="4">
    <source>
        <dbReference type="EMBL" id="MBC2769905.1"/>
    </source>
</evidence>
<dbReference type="Gene3D" id="3.50.70.10">
    <property type="match status" value="1"/>
</dbReference>
<keyword evidence="2" id="KW-0732">Signal</keyword>
<gene>
    <name evidence="4" type="ORF">GTU67_08275</name>
</gene>
<feature type="region of interest" description="Disordered" evidence="1">
    <location>
        <begin position="32"/>
        <end position="67"/>
    </location>
</feature>
<evidence type="ECO:0000313" key="5">
    <source>
        <dbReference type="Proteomes" id="UP000545386"/>
    </source>
</evidence>
<name>A0A842HSV9_9BURK</name>